<dbReference type="PROSITE" id="PS50862">
    <property type="entry name" value="AA_TRNA_LIGASE_II"/>
    <property type="match status" value="1"/>
</dbReference>
<dbReference type="InterPro" id="IPR002314">
    <property type="entry name" value="aa-tRNA-synt_IIb"/>
</dbReference>
<evidence type="ECO:0000256" key="3">
    <source>
        <dbReference type="ARBA" id="ARBA00022490"/>
    </source>
</evidence>
<evidence type="ECO:0000256" key="6">
    <source>
        <dbReference type="ARBA" id="ARBA00022840"/>
    </source>
</evidence>
<dbReference type="InterPro" id="IPR007214">
    <property type="entry name" value="YbaK/aa-tRNA-synth-assoc-dom"/>
</dbReference>
<dbReference type="Pfam" id="PF00587">
    <property type="entry name" value="tRNA-synt_2b"/>
    <property type="match status" value="1"/>
</dbReference>
<dbReference type="STRING" id="1393034.HMPREF3192_00116"/>
<dbReference type="InterPro" id="IPR004154">
    <property type="entry name" value="Anticodon-bd"/>
</dbReference>
<dbReference type="CDD" id="cd00779">
    <property type="entry name" value="ProRS_core_prok"/>
    <property type="match status" value="1"/>
</dbReference>
<comment type="subcellular location">
    <subcellularLocation>
        <location evidence="1 10">Cytoplasm</location>
    </subcellularLocation>
</comment>
<evidence type="ECO:0000256" key="10">
    <source>
        <dbReference type="HAMAP-Rule" id="MF_01569"/>
    </source>
</evidence>
<dbReference type="SUPFAM" id="SSF55681">
    <property type="entry name" value="Class II aaRS and biotin synthetases"/>
    <property type="match status" value="1"/>
</dbReference>
<accession>A0A133XWZ0</accession>
<dbReference type="GO" id="GO:0005524">
    <property type="term" value="F:ATP binding"/>
    <property type="evidence" value="ECO:0007669"/>
    <property type="project" value="UniProtKB-UniRule"/>
</dbReference>
<dbReference type="PRINTS" id="PR01046">
    <property type="entry name" value="TRNASYNTHPRO"/>
</dbReference>
<dbReference type="AlphaFoldDB" id="A0A133XWZ0"/>
<keyword evidence="3 10" id="KW-0963">Cytoplasm</keyword>
<dbReference type="GO" id="GO:0006433">
    <property type="term" value="P:prolyl-tRNA aminoacylation"/>
    <property type="evidence" value="ECO:0007669"/>
    <property type="project" value="UniProtKB-UniRule"/>
</dbReference>
<evidence type="ECO:0000256" key="7">
    <source>
        <dbReference type="ARBA" id="ARBA00022917"/>
    </source>
</evidence>
<dbReference type="PANTHER" id="PTHR42753">
    <property type="entry name" value="MITOCHONDRIAL RIBOSOME PROTEIN L39/PROLYL-TRNA LIGASE FAMILY MEMBER"/>
    <property type="match status" value="1"/>
</dbReference>
<dbReference type="Gene3D" id="3.40.50.800">
    <property type="entry name" value="Anticodon-binding domain"/>
    <property type="match status" value="1"/>
</dbReference>
<dbReference type="InterPro" id="IPR036621">
    <property type="entry name" value="Anticodon-bd_dom_sf"/>
</dbReference>
<dbReference type="InterPro" id="IPR033730">
    <property type="entry name" value="ProRS_core_prok"/>
</dbReference>
<dbReference type="EMBL" id="LSCR01000002">
    <property type="protein sequence ID" value="KXB35466.1"/>
    <property type="molecule type" value="Genomic_DNA"/>
</dbReference>
<dbReference type="CDD" id="cd00861">
    <property type="entry name" value="ProRS_anticodon_short"/>
    <property type="match status" value="1"/>
</dbReference>
<keyword evidence="13" id="KW-1185">Reference proteome</keyword>
<dbReference type="InterPro" id="IPR044140">
    <property type="entry name" value="ProRS_anticodon_short"/>
</dbReference>
<comment type="caution">
    <text evidence="12">The sequence shown here is derived from an EMBL/GenBank/DDBJ whole genome shotgun (WGS) entry which is preliminary data.</text>
</comment>
<evidence type="ECO:0000313" key="13">
    <source>
        <dbReference type="Proteomes" id="UP000070675"/>
    </source>
</evidence>
<dbReference type="EC" id="6.1.1.15" evidence="10"/>
<dbReference type="GO" id="GO:0004827">
    <property type="term" value="F:proline-tRNA ligase activity"/>
    <property type="evidence" value="ECO:0007669"/>
    <property type="project" value="UniProtKB-UniRule"/>
</dbReference>
<keyword evidence="4 10" id="KW-0436">Ligase</keyword>
<proteinExistence type="inferred from homology"/>
<dbReference type="Gene3D" id="3.30.930.10">
    <property type="entry name" value="Bira Bifunctional Protein, Domain 2"/>
    <property type="match status" value="2"/>
</dbReference>
<dbReference type="HAMAP" id="MF_01569">
    <property type="entry name" value="Pro_tRNA_synth_type1"/>
    <property type="match status" value="1"/>
</dbReference>
<dbReference type="InterPro" id="IPR004500">
    <property type="entry name" value="Pro-tRNA-synth_IIa_bac-type"/>
</dbReference>
<dbReference type="InterPro" id="IPR045864">
    <property type="entry name" value="aa-tRNA-synth_II/BPL/LPL"/>
</dbReference>
<comment type="function">
    <text evidence="10">Catalyzes the attachment of proline to tRNA(Pro) in a two-step reaction: proline is first activated by ATP to form Pro-AMP and then transferred to the acceptor end of tRNA(Pro). As ProRS can inadvertently accommodate and process non-cognate amino acids such as alanine and cysteine, to avoid such errors it has two additional distinct editing activities against alanine. One activity is designated as 'pretransfer' editing and involves the tRNA(Pro)-independent hydrolysis of activated Ala-AMP. The other activity is designated 'posttransfer' editing and involves deacylation of mischarged Ala-tRNA(Pro). The misacylated Cys-tRNA(Pro) is not edited by ProRS.</text>
</comment>
<keyword evidence="6 10" id="KW-0067">ATP-binding</keyword>
<name>A0A133XWZ0_9ACTN</name>
<evidence type="ECO:0000256" key="2">
    <source>
        <dbReference type="ARBA" id="ARBA00011738"/>
    </source>
</evidence>
<keyword evidence="7 10" id="KW-0648">Protein biosynthesis</keyword>
<evidence type="ECO:0000256" key="4">
    <source>
        <dbReference type="ARBA" id="ARBA00022598"/>
    </source>
</evidence>
<dbReference type="InterPro" id="IPR050062">
    <property type="entry name" value="Pro-tRNA_synthetase"/>
</dbReference>
<dbReference type="InterPro" id="IPR036754">
    <property type="entry name" value="YbaK/aa-tRNA-synt-asso_dom_sf"/>
</dbReference>
<sequence>MHNVDACYNALRNQKGPFVKSFHCMSKLYAPTLKEDPADAELVSHRLMLRAGMIRKSASGLYSYLPLAWRSLFKIEAIIREEMDAIDAQEMLVPILTDSELWEQSGRWDVYGPELMRMHDRHEHTFALGPTHEETFVDLVRNELRSYKQLPVTLYQIQDKFRDERRPRFGLMRGREFIMKDGYSFSANQVSLQECYDQEKDAYAHICERIGLRCLPVVADSGQIGGDTSVEFMALADAGEAELVYCDACSWAADVEAATANVTLASAGEGELVRVHTPGVTTIAELADTLQLPEAATVKALALLDEKGTPVVVFVPGDHDLNDCKAEKLFGDYHLMTDEELEQAQLIKGFIGPVGLSADVVVYADKTLQDKAFWCCGANEKDYHLIHAQQGRDFSINSWADLISAKAGDGCPKCDAPLKAARGIEVAQVFQLGTKYSEAMHAYFMDEDGKEKPFVMGCYGIGVSRALSAIIEQCHDEHGIYWPMSVAPYEVEIVPLDTNDDLVWPAAQRLAQQLAAHGVEVLVDDRKERPGVKFADADLIGIPYQLICGKKALANGKVELKCRQTGERVEIALDEVVSYLAEKVASARD</sequence>
<comment type="subunit">
    <text evidence="2 10">Homodimer.</text>
</comment>
<protein>
    <recommendedName>
        <fullName evidence="10">Proline--tRNA ligase</fullName>
        <ecNumber evidence="10">6.1.1.15</ecNumber>
    </recommendedName>
    <alternativeName>
        <fullName evidence="10">Prolyl-tRNA synthetase</fullName>
        <shortName evidence="10">ProRS</shortName>
    </alternativeName>
</protein>
<dbReference type="CDD" id="cd04334">
    <property type="entry name" value="ProRS-INS"/>
    <property type="match status" value="1"/>
</dbReference>
<evidence type="ECO:0000256" key="1">
    <source>
        <dbReference type="ARBA" id="ARBA00004496"/>
    </source>
</evidence>
<keyword evidence="8 10" id="KW-0030">Aminoacyl-tRNA synthetase</keyword>
<dbReference type="Pfam" id="PF03129">
    <property type="entry name" value="HGTP_anticodon"/>
    <property type="match status" value="1"/>
</dbReference>
<dbReference type="PATRIC" id="fig|1393034.3.peg.110"/>
<evidence type="ECO:0000256" key="5">
    <source>
        <dbReference type="ARBA" id="ARBA00022741"/>
    </source>
</evidence>
<dbReference type="NCBIfam" id="TIGR00409">
    <property type="entry name" value="proS_fam_II"/>
    <property type="match status" value="1"/>
</dbReference>
<keyword evidence="5 10" id="KW-0547">Nucleotide-binding</keyword>
<dbReference type="NCBIfam" id="NF006625">
    <property type="entry name" value="PRK09194.1"/>
    <property type="match status" value="1"/>
</dbReference>
<comment type="similarity">
    <text evidence="10">Belongs to the class-II aminoacyl-tRNA synthetase family. ProS type 1 subfamily.</text>
</comment>
<evidence type="ECO:0000256" key="8">
    <source>
        <dbReference type="ARBA" id="ARBA00023146"/>
    </source>
</evidence>
<dbReference type="Pfam" id="PF04073">
    <property type="entry name" value="tRNA_edit"/>
    <property type="match status" value="1"/>
</dbReference>
<comment type="catalytic activity">
    <reaction evidence="9 10">
        <text>tRNA(Pro) + L-proline + ATP = L-prolyl-tRNA(Pro) + AMP + diphosphate</text>
        <dbReference type="Rhea" id="RHEA:14305"/>
        <dbReference type="Rhea" id="RHEA-COMP:9700"/>
        <dbReference type="Rhea" id="RHEA-COMP:9702"/>
        <dbReference type="ChEBI" id="CHEBI:30616"/>
        <dbReference type="ChEBI" id="CHEBI:33019"/>
        <dbReference type="ChEBI" id="CHEBI:60039"/>
        <dbReference type="ChEBI" id="CHEBI:78442"/>
        <dbReference type="ChEBI" id="CHEBI:78532"/>
        <dbReference type="ChEBI" id="CHEBI:456215"/>
        <dbReference type="EC" id="6.1.1.15"/>
    </reaction>
</comment>
<dbReference type="GO" id="GO:0005829">
    <property type="term" value="C:cytosol"/>
    <property type="evidence" value="ECO:0007669"/>
    <property type="project" value="TreeGrafter"/>
</dbReference>
<dbReference type="PANTHER" id="PTHR42753:SF2">
    <property type="entry name" value="PROLINE--TRNA LIGASE"/>
    <property type="match status" value="1"/>
</dbReference>
<dbReference type="InterPro" id="IPR006195">
    <property type="entry name" value="aa-tRNA-synth_II"/>
</dbReference>
<evidence type="ECO:0000313" key="12">
    <source>
        <dbReference type="EMBL" id="KXB35466.1"/>
    </source>
</evidence>
<gene>
    <name evidence="10" type="primary">proS</name>
    <name evidence="12" type="ORF">HMPREF3192_00116</name>
</gene>
<dbReference type="Proteomes" id="UP000070675">
    <property type="component" value="Unassembled WGS sequence"/>
</dbReference>
<evidence type="ECO:0000256" key="9">
    <source>
        <dbReference type="ARBA" id="ARBA00047671"/>
    </source>
</evidence>
<dbReference type="InterPro" id="IPR023717">
    <property type="entry name" value="Pro-tRNA-Synthase_IIa_type1"/>
</dbReference>
<organism evidence="12 13">
    <name type="scientific">Atopobium deltae</name>
    <dbReference type="NCBI Taxonomy" id="1393034"/>
    <lineage>
        <taxon>Bacteria</taxon>
        <taxon>Bacillati</taxon>
        <taxon>Actinomycetota</taxon>
        <taxon>Coriobacteriia</taxon>
        <taxon>Coriobacteriales</taxon>
        <taxon>Atopobiaceae</taxon>
        <taxon>Atopobium</taxon>
    </lineage>
</organism>
<feature type="domain" description="Aminoacyl-transfer RNA synthetases class-II family profile" evidence="11">
    <location>
        <begin position="74"/>
        <end position="483"/>
    </location>
</feature>
<evidence type="ECO:0000259" key="11">
    <source>
        <dbReference type="PROSITE" id="PS50862"/>
    </source>
</evidence>
<dbReference type="SUPFAM" id="SSF55826">
    <property type="entry name" value="YbaK/ProRS associated domain"/>
    <property type="match status" value="1"/>
</dbReference>
<comment type="domain">
    <text evidence="10">Consists of three domains: the N-terminal catalytic domain, the editing domain and the C-terminal anticodon-binding domain.</text>
</comment>
<dbReference type="InterPro" id="IPR002316">
    <property type="entry name" value="Pro-tRNA-ligase_IIa"/>
</dbReference>
<dbReference type="FunFam" id="3.40.50.800:FF:000032">
    <property type="entry name" value="Proline--tRNA ligase"/>
    <property type="match status" value="1"/>
</dbReference>
<reference evidence="13" key="1">
    <citation type="submission" date="2016-01" db="EMBL/GenBank/DDBJ databases">
        <authorList>
            <person name="Mitreva M."/>
            <person name="Pepin K.H."/>
            <person name="Mihindukulasuriya K.A."/>
            <person name="Fulton R."/>
            <person name="Fronick C."/>
            <person name="O'Laughlin M."/>
            <person name="Miner T."/>
            <person name="Herter B."/>
            <person name="Rosa B.A."/>
            <person name="Cordes M."/>
            <person name="Tomlinson C."/>
            <person name="Wollam A."/>
            <person name="Palsikar V.B."/>
            <person name="Mardis E.R."/>
            <person name="Wilson R.K."/>
        </authorList>
    </citation>
    <scope>NUCLEOTIDE SEQUENCE [LARGE SCALE GENOMIC DNA]</scope>
    <source>
        <strain evidence="13">DNF00019</strain>
    </source>
</reference>
<dbReference type="SUPFAM" id="SSF52954">
    <property type="entry name" value="Class II aaRS ABD-related"/>
    <property type="match status" value="1"/>
</dbReference>
<dbReference type="GO" id="GO:0002161">
    <property type="term" value="F:aminoacyl-tRNA deacylase activity"/>
    <property type="evidence" value="ECO:0007669"/>
    <property type="project" value="InterPro"/>
</dbReference>